<reference evidence="1" key="1">
    <citation type="submission" date="2022-02" db="EMBL/GenBank/DDBJ databases">
        <title>Plant Genome Project.</title>
        <authorList>
            <person name="Zhang R.-G."/>
        </authorList>
    </citation>
    <scope>NUCLEOTIDE SEQUENCE</scope>
    <source>
        <strain evidence="1">AT1</strain>
    </source>
</reference>
<name>A0ACC0MV64_RHOML</name>
<keyword evidence="2" id="KW-1185">Reference proteome</keyword>
<dbReference type="Proteomes" id="UP001062846">
    <property type="component" value="Chromosome 8"/>
</dbReference>
<comment type="caution">
    <text evidence="1">The sequence shown here is derived from an EMBL/GenBank/DDBJ whole genome shotgun (WGS) entry which is preliminary data.</text>
</comment>
<evidence type="ECO:0000313" key="1">
    <source>
        <dbReference type="EMBL" id="KAI8544377.1"/>
    </source>
</evidence>
<dbReference type="EMBL" id="CM046395">
    <property type="protein sequence ID" value="KAI8544377.1"/>
    <property type="molecule type" value="Genomic_DNA"/>
</dbReference>
<protein>
    <submittedName>
        <fullName evidence="1">Uncharacterized protein</fullName>
    </submittedName>
</protein>
<gene>
    <name evidence="1" type="ORF">RHMOL_Rhmol08G0291800</name>
</gene>
<proteinExistence type="predicted"/>
<evidence type="ECO:0000313" key="2">
    <source>
        <dbReference type="Proteomes" id="UP001062846"/>
    </source>
</evidence>
<sequence length="137" mass="15978">MLEITSPAQELVLGVDFAEVYKSSSLYRRNKALITELSAPHPGFKDLYFPTQYSQSFFTQCIACLWKQHWSYWRNPPYTAVRFIFTTFIAHVWYDFLGPWFQKVKATRSFQCYGFYVYCYSLPRSPKCLISAASGGC</sequence>
<organism evidence="1 2">
    <name type="scientific">Rhododendron molle</name>
    <name type="common">Chinese azalea</name>
    <name type="synonym">Azalea mollis</name>
    <dbReference type="NCBI Taxonomy" id="49168"/>
    <lineage>
        <taxon>Eukaryota</taxon>
        <taxon>Viridiplantae</taxon>
        <taxon>Streptophyta</taxon>
        <taxon>Embryophyta</taxon>
        <taxon>Tracheophyta</taxon>
        <taxon>Spermatophyta</taxon>
        <taxon>Magnoliopsida</taxon>
        <taxon>eudicotyledons</taxon>
        <taxon>Gunneridae</taxon>
        <taxon>Pentapetalae</taxon>
        <taxon>asterids</taxon>
        <taxon>Ericales</taxon>
        <taxon>Ericaceae</taxon>
        <taxon>Ericoideae</taxon>
        <taxon>Rhodoreae</taxon>
        <taxon>Rhododendron</taxon>
    </lineage>
</organism>
<accession>A0ACC0MV64</accession>